<dbReference type="Proteomes" id="UP000616201">
    <property type="component" value="Unassembled WGS sequence"/>
</dbReference>
<comment type="caution">
    <text evidence="2">The sequence shown here is derived from an EMBL/GenBank/DDBJ whole genome shotgun (WGS) entry which is preliminary data.</text>
</comment>
<name>A0A928YQY0_9SPHI</name>
<dbReference type="RefSeq" id="WP_196934245.1">
    <property type="nucleotide sequence ID" value="NZ_MU158697.1"/>
</dbReference>
<organism evidence="2 3">
    <name type="scientific">Sphingobacterium hungaricum</name>
    <dbReference type="NCBI Taxonomy" id="2082723"/>
    <lineage>
        <taxon>Bacteria</taxon>
        <taxon>Pseudomonadati</taxon>
        <taxon>Bacteroidota</taxon>
        <taxon>Sphingobacteriia</taxon>
        <taxon>Sphingobacteriales</taxon>
        <taxon>Sphingobacteriaceae</taxon>
        <taxon>Sphingobacterium</taxon>
    </lineage>
</organism>
<evidence type="ECO:0000256" key="1">
    <source>
        <dbReference type="SAM" id="Phobius"/>
    </source>
</evidence>
<dbReference type="EMBL" id="PRDK01000005">
    <property type="protein sequence ID" value="MBE8714072.1"/>
    <property type="molecule type" value="Genomic_DNA"/>
</dbReference>
<evidence type="ECO:0000313" key="2">
    <source>
        <dbReference type="EMBL" id="MBE8714072.1"/>
    </source>
</evidence>
<feature type="transmembrane region" description="Helical" evidence="1">
    <location>
        <begin position="57"/>
        <end position="84"/>
    </location>
</feature>
<sequence length="135" mass="15541">MKSDNLFLSESQAAWQGKCPRCRTGAMFTGSMYALKSQKMNVKCPHCSYKYEKEPGYFYVAMFVSYALNVAELITVSVATYLLTGNLDSPWLYLIVCLVTAFLLAPFNYRYSRIILMYWLTPGLSFNPKYAQERM</sequence>
<keyword evidence="1" id="KW-1133">Transmembrane helix</keyword>
<keyword evidence="1" id="KW-0812">Transmembrane</keyword>
<keyword evidence="3" id="KW-1185">Reference proteome</keyword>
<evidence type="ECO:0000313" key="3">
    <source>
        <dbReference type="Proteomes" id="UP000616201"/>
    </source>
</evidence>
<reference evidence="2" key="1">
    <citation type="submission" date="2018-02" db="EMBL/GenBank/DDBJ databases">
        <authorList>
            <person name="Vasarhelyi B.M."/>
            <person name="Deshmukh S."/>
            <person name="Balint B."/>
            <person name="Kukolya J."/>
        </authorList>
    </citation>
    <scope>NUCLEOTIDE SEQUENCE</scope>
    <source>
        <strain evidence="2">KB22</strain>
    </source>
</reference>
<feature type="transmembrane region" description="Helical" evidence="1">
    <location>
        <begin position="90"/>
        <end position="109"/>
    </location>
</feature>
<protein>
    <submittedName>
        <fullName evidence="2">DUF983 domain-containing protein</fullName>
    </submittedName>
</protein>
<proteinExistence type="predicted"/>
<accession>A0A928YQY0</accession>
<dbReference type="AlphaFoldDB" id="A0A928YQY0"/>
<gene>
    <name evidence="2" type="ORF">C4F49_10305</name>
</gene>
<keyword evidence="1" id="KW-0472">Membrane</keyword>